<reference evidence="1" key="1">
    <citation type="submission" date="2015-12" db="EMBL/GenBank/DDBJ databases">
        <title>Gene expression during late stages of embryo sac development: a critical building block for successful pollen-pistil interactions.</title>
        <authorList>
            <person name="Liu Y."/>
            <person name="Joly V."/>
            <person name="Sabar M."/>
            <person name="Matton D.P."/>
        </authorList>
    </citation>
    <scope>NUCLEOTIDE SEQUENCE</scope>
</reference>
<sequence>MQVILYSRLKSGKKITMSIHQNSKRYSVEIPRNEMMSFHHRISNKVNLRYRTLHLASIHLCARQSISDQIVPRQNQPLIDYHIDALYTIQRITTTDYLFPHHCDLS</sequence>
<dbReference type="AlphaFoldDB" id="A0A0V0H3E2"/>
<proteinExistence type="predicted"/>
<evidence type="ECO:0000313" key="1">
    <source>
        <dbReference type="EMBL" id="JAP14884.1"/>
    </source>
</evidence>
<organism evidence="1">
    <name type="scientific">Solanum chacoense</name>
    <name type="common">Chaco potato</name>
    <dbReference type="NCBI Taxonomy" id="4108"/>
    <lineage>
        <taxon>Eukaryota</taxon>
        <taxon>Viridiplantae</taxon>
        <taxon>Streptophyta</taxon>
        <taxon>Embryophyta</taxon>
        <taxon>Tracheophyta</taxon>
        <taxon>Spermatophyta</taxon>
        <taxon>Magnoliopsida</taxon>
        <taxon>eudicotyledons</taxon>
        <taxon>Gunneridae</taxon>
        <taxon>Pentapetalae</taxon>
        <taxon>asterids</taxon>
        <taxon>lamiids</taxon>
        <taxon>Solanales</taxon>
        <taxon>Solanaceae</taxon>
        <taxon>Solanoideae</taxon>
        <taxon>Solaneae</taxon>
        <taxon>Solanum</taxon>
    </lineage>
</organism>
<dbReference type="EMBL" id="GEDG01025944">
    <property type="protein sequence ID" value="JAP14884.1"/>
    <property type="molecule type" value="Transcribed_RNA"/>
</dbReference>
<accession>A0A0V0H3E2</accession>
<name>A0A0V0H3E2_SOLCH</name>
<protein>
    <submittedName>
        <fullName evidence="1">Putative ovule protein</fullName>
    </submittedName>
</protein>